<reference evidence="4 5" key="1">
    <citation type="submission" date="2016-02" db="EMBL/GenBank/DDBJ databases">
        <authorList>
            <person name="Wen L."/>
            <person name="He K."/>
            <person name="Yang H."/>
        </authorList>
    </citation>
    <scope>NUCLEOTIDE SEQUENCE [LARGE SCALE GENOMIC DNA]</scope>
    <source>
        <strain evidence="4 5">DSM 22607</strain>
    </source>
</reference>
<evidence type="ECO:0000313" key="5">
    <source>
        <dbReference type="Proteomes" id="UP000070366"/>
    </source>
</evidence>
<dbReference type="SMART" id="SM01133">
    <property type="entry name" value="DeoC"/>
    <property type="match status" value="1"/>
</dbReference>
<dbReference type="Gene3D" id="3.20.20.70">
    <property type="entry name" value="Aldolase class I"/>
    <property type="match status" value="1"/>
</dbReference>
<evidence type="ECO:0000313" key="4">
    <source>
        <dbReference type="EMBL" id="KXK65963.1"/>
    </source>
</evidence>
<dbReference type="PANTHER" id="PTHR10889">
    <property type="entry name" value="DEOXYRIBOSE-PHOSPHATE ALDOLASE"/>
    <property type="match status" value="1"/>
</dbReference>
<evidence type="ECO:0000256" key="3">
    <source>
        <dbReference type="NCBIfam" id="TIGR00126"/>
    </source>
</evidence>
<proteinExistence type="predicted"/>
<dbReference type="GO" id="GO:0009264">
    <property type="term" value="P:deoxyribonucleotide catabolic process"/>
    <property type="evidence" value="ECO:0007669"/>
    <property type="project" value="UniProtKB-UniRule"/>
</dbReference>
<dbReference type="InterPro" id="IPR013785">
    <property type="entry name" value="Aldolase_TIM"/>
</dbReference>
<dbReference type="STRING" id="626937.HMPREF3293_01255"/>
<keyword evidence="5" id="KW-1185">Reference proteome</keyword>
<dbReference type="NCBIfam" id="TIGR00126">
    <property type="entry name" value="deoC"/>
    <property type="match status" value="1"/>
</dbReference>
<gene>
    <name evidence="4" type="ORF">HMPREF3293_01255</name>
</gene>
<dbReference type="EC" id="4.1.2.4" evidence="3"/>
<dbReference type="Proteomes" id="UP000070366">
    <property type="component" value="Unassembled WGS sequence"/>
</dbReference>
<keyword evidence="2" id="KW-0704">Schiff base</keyword>
<protein>
    <recommendedName>
        <fullName evidence="3">Deoxyribose-phosphate aldolase</fullName>
        <ecNumber evidence="3">4.1.2.4</ecNumber>
    </recommendedName>
</protein>
<name>A0A136Q5L0_9FIRM</name>
<accession>A0A136Q5L0</accession>
<dbReference type="Pfam" id="PF01791">
    <property type="entry name" value="DeoC"/>
    <property type="match status" value="1"/>
</dbReference>
<evidence type="ECO:0000256" key="1">
    <source>
        <dbReference type="ARBA" id="ARBA00022490"/>
    </source>
</evidence>
<dbReference type="EMBL" id="LSZW01000054">
    <property type="protein sequence ID" value="KXK65963.1"/>
    <property type="molecule type" value="Genomic_DNA"/>
</dbReference>
<dbReference type="GO" id="GO:0016052">
    <property type="term" value="P:carbohydrate catabolic process"/>
    <property type="evidence" value="ECO:0007669"/>
    <property type="project" value="TreeGrafter"/>
</dbReference>
<evidence type="ECO:0000256" key="2">
    <source>
        <dbReference type="ARBA" id="ARBA00023270"/>
    </source>
</evidence>
<sequence>MTNKKGGKKMELNQTVLKCGMTEEYIGDICRKAADKGLSSVSVFPSVVAVAAKALKGTDTKCCSSVSYPLGADLPKIKVNEAKLVIGDGAQEVCMVMNAAAVKVGDLGVVKEEVKGVVDAAHAAGCRAKVMIETVLLTKEQVKTAVELADSLGADVILPSTGFKPLQARKVTAEDIAYIAGLVKNAEIEAAGTIEDRQTAEALVSAGAKGVAADAALDF</sequence>
<comment type="caution">
    <text evidence="4">The sequence shown here is derived from an EMBL/GenBank/DDBJ whole genome shotgun (WGS) entry which is preliminary data.</text>
</comment>
<dbReference type="InterPro" id="IPR011343">
    <property type="entry name" value="DeoC"/>
</dbReference>
<dbReference type="SUPFAM" id="SSF51569">
    <property type="entry name" value="Aldolase"/>
    <property type="match status" value="1"/>
</dbReference>
<dbReference type="AlphaFoldDB" id="A0A136Q5L0"/>
<dbReference type="PANTHER" id="PTHR10889:SF1">
    <property type="entry name" value="DEOXYRIBOSE-PHOSPHATE ALDOLASE"/>
    <property type="match status" value="1"/>
</dbReference>
<dbReference type="GO" id="GO:0004139">
    <property type="term" value="F:deoxyribose-phosphate aldolase activity"/>
    <property type="evidence" value="ECO:0007669"/>
    <property type="project" value="UniProtKB-UniRule"/>
</dbReference>
<dbReference type="GO" id="GO:0005737">
    <property type="term" value="C:cytoplasm"/>
    <property type="evidence" value="ECO:0007669"/>
    <property type="project" value="InterPro"/>
</dbReference>
<dbReference type="InterPro" id="IPR002915">
    <property type="entry name" value="DeoC/FbaB/LacD_aldolase"/>
</dbReference>
<organism evidence="4 5">
    <name type="scientific">Christensenella minuta</name>
    <dbReference type="NCBI Taxonomy" id="626937"/>
    <lineage>
        <taxon>Bacteria</taxon>
        <taxon>Bacillati</taxon>
        <taxon>Bacillota</taxon>
        <taxon>Clostridia</taxon>
        <taxon>Christensenellales</taxon>
        <taxon>Christensenellaceae</taxon>
        <taxon>Christensenella</taxon>
    </lineage>
</organism>
<keyword evidence="1" id="KW-0963">Cytoplasm</keyword>